<comment type="caution">
    <text evidence="1">The sequence shown here is derived from an EMBL/GenBank/DDBJ whole genome shotgun (WGS) entry which is preliminary data.</text>
</comment>
<reference evidence="1" key="1">
    <citation type="submission" date="2023-09" db="EMBL/GenBank/DDBJ databases">
        <title>Vallitalea sediminicola and Vallitalea maricola sp. nov., anaerobic bacteria isolated from marine sediment.</title>
        <authorList>
            <person name="Hirano S."/>
            <person name="Maeda A."/>
            <person name="Terahara T."/>
            <person name="Mori K."/>
            <person name="Hamada M."/>
            <person name="Matsumoto R."/>
            <person name="Kobayashi T."/>
        </authorList>
    </citation>
    <scope>NUCLEOTIDE SEQUENCE</scope>
    <source>
        <strain evidence="1">AN17-2</strain>
    </source>
</reference>
<name>A0ACB5UMY2_9FIRM</name>
<keyword evidence="2" id="KW-1185">Reference proteome</keyword>
<accession>A0ACB5UMY2</accession>
<proteinExistence type="predicted"/>
<dbReference type="Proteomes" id="UP001374599">
    <property type="component" value="Unassembled WGS sequence"/>
</dbReference>
<sequence length="236" mass="26832">MAIKLHPLGRMGAALGIFKNGELIFLTKNASTLPDIPMDTMGRFNSGSKTPTVCAGIYSLFTKLHGSKRIKAFELEKGGESVPVIRNSKDYIEYKSISSGINLHNRSVNDSDTWANSTGCQTVKKEDFDKIVNILGCYKNGKYVEGVYVGKIIIDRSRISEVLQKRYQQRYGKYYLDCFNTEDVSTWARDAWNKFRIEGVNDGKGAKNIVTEEQLMVFLDRMEHYLVKKYNLEKLL</sequence>
<gene>
    <name evidence="1" type="ORF">AN2V17_35610</name>
</gene>
<organism evidence="1 2">
    <name type="scientific">Vallitalea maricola</name>
    <dbReference type="NCBI Taxonomy" id="3074433"/>
    <lineage>
        <taxon>Bacteria</taxon>
        <taxon>Bacillati</taxon>
        <taxon>Bacillota</taxon>
        <taxon>Clostridia</taxon>
        <taxon>Lachnospirales</taxon>
        <taxon>Vallitaleaceae</taxon>
        <taxon>Vallitalea</taxon>
    </lineage>
</organism>
<dbReference type="EMBL" id="BTPU01000067">
    <property type="protein sequence ID" value="GMQ64324.1"/>
    <property type="molecule type" value="Genomic_DNA"/>
</dbReference>
<evidence type="ECO:0000313" key="2">
    <source>
        <dbReference type="Proteomes" id="UP001374599"/>
    </source>
</evidence>
<evidence type="ECO:0000313" key="1">
    <source>
        <dbReference type="EMBL" id="GMQ64324.1"/>
    </source>
</evidence>
<protein>
    <submittedName>
        <fullName evidence="1">Uncharacterized protein</fullName>
    </submittedName>
</protein>